<gene>
    <name evidence="1" type="ORF">AXG93_197s1050</name>
</gene>
<evidence type="ECO:0000313" key="1">
    <source>
        <dbReference type="EMBL" id="OAE25259.1"/>
    </source>
</evidence>
<proteinExistence type="predicted"/>
<dbReference type="Proteomes" id="UP000077202">
    <property type="component" value="Unassembled WGS sequence"/>
</dbReference>
<protein>
    <submittedName>
        <fullName evidence="1">Uncharacterized protein</fullName>
    </submittedName>
</protein>
<dbReference type="EMBL" id="LVLJ01002366">
    <property type="protein sequence ID" value="OAE25259.1"/>
    <property type="molecule type" value="Genomic_DNA"/>
</dbReference>
<sequence>MIAPAVELPVRRKPMHDKRRSWIFDLTTGAWSCLPRPFPAKEEKWKALLEKFEKEKPGSLQIIATYEGHRATLCVLSILDSLFDDGNNSDGLLTKRVGFSSGSRGLSFHLPQSKSERSKMWTSRRMMVVDVMSMLASVAIWSLLLGGAAASSPPAEDLRATSEFGLFGPQACCSHSSASILGHGVLPLRDQYDVLLSALRFLKVIGSGVERTRLGEARLSKPGVNVRACERYGDVVSGRGFMIILKSERTGLALREMVHRPESMHPSTVLPRAVPGGYFRFQRFSAAELRQSLGLESLKLDDQEFSNAAVAELVVPADECRSNRELAQLSSRHLPRRSTAAEAEATIMSSLKTNHGLLTPLTHLSKQ</sequence>
<name>A0A176VWS2_MARPO</name>
<dbReference type="AlphaFoldDB" id="A0A176VWS2"/>
<accession>A0A176VWS2</accession>
<reference evidence="1" key="1">
    <citation type="submission" date="2016-03" db="EMBL/GenBank/DDBJ databases">
        <title>Mechanisms controlling the formation of the plant cell surface in tip-growing cells are functionally conserved among land plants.</title>
        <authorList>
            <person name="Honkanen S."/>
            <person name="Jones V.A."/>
            <person name="Morieri G."/>
            <person name="Champion C."/>
            <person name="Hetherington A.J."/>
            <person name="Kelly S."/>
            <person name="Saint-Marcoux D."/>
            <person name="Proust H."/>
            <person name="Prescott H."/>
            <person name="Dolan L."/>
        </authorList>
    </citation>
    <scope>NUCLEOTIDE SEQUENCE [LARGE SCALE GENOMIC DNA]</scope>
    <source>
        <tissue evidence="1">Whole gametophyte</tissue>
    </source>
</reference>
<evidence type="ECO:0000313" key="2">
    <source>
        <dbReference type="Proteomes" id="UP000077202"/>
    </source>
</evidence>
<keyword evidence="2" id="KW-1185">Reference proteome</keyword>
<organism evidence="1 2">
    <name type="scientific">Marchantia polymorpha subsp. ruderalis</name>
    <dbReference type="NCBI Taxonomy" id="1480154"/>
    <lineage>
        <taxon>Eukaryota</taxon>
        <taxon>Viridiplantae</taxon>
        <taxon>Streptophyta</taxon>
        <taxon>Embryophyta</taxon>
        <taxon>Marchantiophyta</taxon>
        <taxon>Marchantiopsida</taxon>
        <taxon>Marchantiidae</taxon>
        <taxon>Marchantiales</taxon>
        <taxon>Marchantiaceae</taxon>
        <taxon>Marchantia</taxon>
    </lineage>
</organism>
<comment type="caution">
    <text evidence="1">The sequence shown here is derived from an EMBL/GenBank/DDBJ whole genome shotgun (WGS) entry which is preliminary data.</text>
</comment>